<evidence type="ECO:0000256" key="6">
    <source>
        <dbReference type="SAM" id="Phobius"/>
    </source>
</evidence>
<feature type="transmembrane region" description="Helical" evidence="6">
    <location>
        <begin position="217"/>
        <end position="235"/>
    </location>
</feature>
<dbReference type="RefSeq" id="WP_302036812.1">
    <property type="nucleotide sequence ID" value="NZ_JAUKPO010000003.1"/>
</dbReference>
<evidence type="ECO:0000259" key="7">
    <source>
        <dbReference type="PROSITE" id="PS51379"/>
    </source>
</evidence>
<keyword evidence="2" id="KW-0479">Metal-binding</keyword>
<evidence type="ECO:0000256" key="4">
    <source>
        <dbReference type="ARBA" id="ARBA00023004"/>
    </source>
</evidence>
<evidence type="ECO:0000313" key="9">
    <source>
        <dbReference type="Proteomes" id="UP001168528"/>
    </source>
</evidence>
<keyword evidence="4" id="KW-0408">Iron</keyword>
<dbReference type="SUPFAM" id="SSF103501">
    <property type="entry name" value="Respiratory nitrate reductase 1 gamma chain"/>
    <property type="match status" value="1"/>
</dbReference>
<keyword evidence="9" id="KW-1185">Reference proteome</keyword>
<evidence type="ECO:0000313" key="8">
    <source>
        <dbReference type="EMBL" id="MDO1446006.1"/>
    </source>
</evidence>
<dbReference type="PANTHER" id="PTHR43255:SF1">
    <property type="entry name" value="IRON-SULFUR-BINDING OXIDOREDUCTASE FADF-RELATED"/>
    <property type="match status" value="1"/>
</dbReference>
<dbReference type="InterPro" id="IPR017896">
    <property type="entry name" value="4Fe4S_Fe-S-bd"/>
</dbReference>
<feature type="transmembrane region" description="Helical" evidence="6">
    <location>
        <begin position="6"/>
        <end position="21"/>
    </location>
</feature>
<keyword evidence="5" id="KW-0411">Iron-sulfur</keyword>
<keyword evidence="1" id="KW-0004">4Fe-4S</keyword>
<dbReference type="InterPro" id="IPR017900">
    <property type="entry name" value="4Fe4S_Fe_S_CS"/>
</dbReference>
<accession>A0ABT8R2X7</accession>
<keyword evidence="3" id="KW-0560">Oxidoreductase</keyword>
<evidence type="ECO:0000256" key="1">
    <source>
        <dbReference type="ARBA" id="ARBA00022485"/>
    </source>
</evidence>
<feature type="domain" description="4Fe-4S ferredoxin-type" evidence="7">
    <location>
        <begin position="309"/>
        <end position="340"/>
    </location>
</feature>
<dbReference type="InterPro" id="IPR009051">
    <property type="entry name" value="Helical_ferredxn"/>
</dbReference>
<comment type="caution">
    <text evidence="8">The sequence shown here is derived from an EMBL/GenBank/DDBJ whole genome shotgun (WGS) entry which is preliminary data.</text>
</comment>
<keyword evidence="6" id="KW-1133">Transmembrane helix</keyword>
<protein>
    <submittedName>
        <fullName evidence="8">(Fe-S)-binding protein</fullName>
    </submittedName>
</protein>
<feature type="transmembrane region" description="Helical" evidence="6">
    <location>
        <begin position="105"/>
        <end position="130"/>
    </location>
</feature>
<evidence type="ECO:0000256" key="2">
    <source>
        <dbReference type="ARBA" id="ARBA00022723"/>
    </source>
</evidence>
<dbReference type="Proteomes" id="UP001168528">
    <property type="component" value="Unassembled WGS sequence"/>
</dbReference>
<dbReference type="EMBL" id="JAUKPO010000003">
    <property type="protein sequence ID" value="MDO1446006.1"/>
    <property type="molecule type" value="Genomic_DNA"/>
</dbReference>
<dbReference type="Gene3D" id="1.20.950.20">
    <property type="entry name" value="Transmembrane di-heme cytochromes, Chain C"/>
    <property type="match status" value="1"/>
</dbReference>
<organism evidence="8 9">
    <name type="scientific">Rhodocytophaga aerolata</name>
    <dbReference type="NCBI Taxonomy" id="455078"/>
    <lineage>
        <taxon>Bacteria</taxon>
        <taxon>Pseudomonadati</taxon>
        <taxon>Bacteroidota</taxon>
        <taxon>Cytophagia</taxon>
        <taxon>Cytophagales</taxon>
        <taxon>Rhodocytophagaceae</taxon>
        <taxon>Rhodocytophaga</taxon>
    </lineage>
</organism>
<sequence length="459" mass="52242">MTYISQILFFISLLAVIYFFTKRITRIRKNIQLGKPEDRSDNPSERFKIMAMVALGQKKMFDKPLVAFMHLVIYLGFLIINIEILEIVFDGLLGTHRLFAPFLGTFYPILIGIFEFLAVGVLVTCIIFLVRRNILKLKRFQAYELTKWPRTDANIILITEILLMLAFLTWNASDSVLQQRGVGHYANVNAGPFLFSQFLMPLFEGWSDTALIAYERFAWWFHILGVFAFSVYVTYSKHLHIFLAFPNTYFSKLAPKGKFQNMPVVTNEVKMMLGLPAEPAIETAPETPQPETPAEIGRFGAKDINDLTWKHLMDAYSCTECGRCTEACPANITGKKLSPRKIMMDTRDRVEEVGRSLEKGGPGIEDGKSLIDTYISREELLACTTCNACVQACPVNINPLDIIIELRRYMAMEDAKVPGSWGAMFSNIENNMAPWKFSPSDRFNWADKLKETPVNGNKE</sequence>
<evidence type="ECO:0000256" key="3">
    <source>
        <dbReference type="ARBA" id="ARBA00023002"/>
    </source>
</evidence>
<feature type="domain" description="4Fe-4S ferredoxin-type" evidence="7">
    <location>
        <begin position="373"/>
        <end position="403"/>
    </location>
</feature>
<gene>
    <name evidence="8" type="ORF">Q0590_07065</name>
</gene>
<evidence type="ECO:0000256" key="5">
    <source>
        <dbReference type="ARBA" id="ARBA00023014"/>
    </source>
</evidence>
<dbReference type="SUPFAM" id="SSF46548">
    <property type="entry name" value="alpha-helical ferredoxin"/>
    <property type="match status" value="1"/>
</dbReference>
<reference evidence="8" key="1">
    <citation type="submission" date="2023-07" db="EMBL/GenBank/DDBJ databases">
        <title>The genome sequence of Rhodocytophaga aerolata KACC 12507.</title>
        <authorList>
            <person name="Zhang X."/>
        </authorList>
    </citation>
    <scope>NUCLEOTIDE SEQUENCE</scope>
    <source>
        <strain evidence="8">KACC 12507</strain>
    </source>
</reference>
<name>A0ABT8R2X7_9BACT</name>
<dbReference type="Gene3D" id="1.10.1060.10">
    <property type="entry name" value="Alpha-helical ferredoxin"/>
    <property type="match status" value="1"/>
</dbReference>
<dbReference type="InterPro" id="IPR036197">
    <property type="entry name" value="NarG-like_sf"/>
</dbReference>
<dbReference type="InterPro" id="IPR051460">
    <property type="entry name" value="HdrC_iron-sulfur_subunit"/>
</dbReference>
<proteinExistence type="predicted"/>
<keyword evidence="6" id="KW-0812">Transmembrane</keyword>
<dbReference type="PROSITE" id="PS00198">
    <property type="entry name" value="4FE4S_FER_1"/>
    <property type="match status" value="2"/>
</dbReference>
<keyword evidence="6" id="KW-0472">Membrane</keyword>
<dbReference type="PROSITE" id="PS51379">
    <property type="entry name" value="4FE4S_FER_2"/>
    <property type="match status" value="2"/>
</dbReference>
<dbReference type="PANTHER" id="PTHR43255">
    <property type="entry name" value="IRON-SULFUR-BINDING OXIDOREDUCTASE FADF-RELATED-RELATED"/>
    <property type="match status" value="1"/>
</dbReference>
<dbReference type="Pfam" id="PF13187">
    <property type="entry name" value="Fer4_9"/>
    <property type="match status" value="1"/>
</dbReference>
<feature type="transmembrane region" description="Helical" evidence="6">
    <location>
        <begin position="65"/>
        <end position="85"/>
    </location>
</feature>